<dbReference type="InterPro" id="IPR036910">
    <property type="entry name" value="HMG_box_dom_sf"/>
</dbReference>
<feature type="compositionally biased region" description="Low complexity" evidence="3">
    <location>
        <begin position="224"/>
        <end position="237"/>
    </location>
</feature>
<keyword evidence="2" id="KW-0539">Nucleus</keyword>
<reference evidence="5" key="1">
    <citation type="submission" date="2021-01" db="EMBL/GenBank/DDBJ databases">
        <authorList>
            <person name="Corre E."/>
            <person name="Pelletier E."/>
            <person name="Niang G."/>
            <person name="Scheremetjew M."/>
            <person name="Finn R."/>
            <person name="Kale V."/>
            <person name="Holt S."/>
            <person name="Cochrane G."/>
            <person name="Meng A."/>
            <person name="Brown T."/>
            <person name="Cohen L."/>
        </authorList>
    </citation>
    <scope>NUCLEOTIDE SEQUENCE</scope>
    <source>
        <strain evidence="5">CCMP125</strain>
    </source>
</reference>
<gene>
    <name evidence="5" type="ORF">APAL1065_LOCUS20928</name>
</gene>
<evidence type="ECO:0000256" key="2">
    <source>
        <dbReference type="PROSITE-ProRule" id="PRU00267"/>
    </source>
</evidence>
<dbReference type="PANTHER" id="PTHR48112">
    <property type="entry name" value="HIGH MOBILITY GROUP PROTEIN DSP1"/>
    <property type="match status" value="1"/>
</dbReference>
<evidence type="ECO:0000313" key="5">
    <source>
        <dbReference type="EMBL" id="CAD9983118.1"/>
    </source>
</evidence>
<feature type="region of interest" description="Disordered" evidence="3">
    <location>
        <begin position="1"/>
        <end position="45"/>
    </location>
</feature>
<evidence type="ECO:0000256" key="1">
    <source>
        <dbReference type="ARBA" id="ARBA00023125"/>
    </source>
</evidence>
<feature type="region of interest" description="Disordered" evidence="3">
    <location>
        <begin position="219"/>
        <end position="248"/>
    </location>
</feature>
<dbReference type="SUPFAM" id="SSF47095">
    <property type="entry name" value="HMG-box"/>
    <property type="match status" value="1"/>
</dbReference>
<feature type="compositionally biased region" description="Basic residues" evidence="3">
    <location>
        <begin position="337"/>
        <end position="350"/>
    </location>
</feature>
<feature type="compositionally biased region" description="Acidic residues" evidence="3">
    <location>
        <begin position="462"/>
        <end position="472"/>
    </location>
</feature>
<evidence type="ECO:0000256" key="3">
    <source>
        <dbReference type="SAM" id="MobiDB-lite"/>
    </source>
</evidence>
<dbReference type="InterPro" id="IPR009071">
    <property type="entry name" value="HMG_box_dom"/>
</dbReference>
<name>A0A7S2YLT5_9STRA</name>
<feature type="region of interest" description="Disordered" evidence="3">
    <location>
        <begin position="444"/>
        <end position="472"/>
    </location>
</feature>
<dbReference type="EMBL" id="HBHT01031142">
    <property type="protein sequence ID" value="CAD9983118.1"/>
    <property type="molecule type" value="Transcribed_RNA"/>
</dbReference>
<proteinExistence type="predicted"/>
<dbReference type="SMART" id="SM00398">
    <property type="entry name" value="HMG"/>
    <property type="match status" value="1"/>
</dbReference>
<sequence>MFGGVGAMPAAGFPSEEDQEALLAQQQQQLQQQQQQLQQQQHQLQGLSNEDMATLGIGQFGGAGGMQQMPQGLAGLGGAAGLGGLGQLGGAAGMGGMQIPGQSQFQQQMGGLGMAGLGGAQGMGGLGGMAGLGAQGMGGLGGTGMSGLGGASGMSGLGGAAGQEANLLSQFTQLGGLQQSQQQPAMNDQLSQYLMQSQLGQPQNPLLGQLLGLPQQQTSFGMPQQQAQQQAQMGGQQSWMNPNGMGGQDMNADAVSRLLGLHQQGSNPAASMGGVPSNIPNMMDPQQQQQAQPVGEDDPFNSDKEDNSAPDAVPIRSSKSKSKKKSSKVAKQPPVKKEKRRKKDKNKPKRPLSAYNFFFKEEHSKLIEKRAKGESDEPEPTDPKEEADGEDPAKRKKKLTGYAHLAKTISAKWKSVDKETMEHYQKLADTDKGRYNTEMDVYRRRFLNKGKKGKTSKKQDEDGSDSDDGDEF</sequence>
<dbReference type="InterPro" id="IPR050342">
    <property type="entry name" value="HMGB"/>
</dbReference>
<organism evidence="5">
    <name type="scientific">Entomoneis paludosa</name>
    <dbReference type="NCBI Taxonomy" id="265537"/>
    <lineage>
        <taxon>Eukaryota</taxon>
        <taxon>Sar</taxon>
        <taxon>Stramenopiles</taxon>
        <taxon>Ochrophyta</taxon>
        <taxon>Bacillariophyta</taxon>
        <taxon>Bacillariophyceae</taxon>
        <taxon>Bacillariophycidae</taxon>
        <taxon>Entomoneidaceae</taxon>
        <taxon>Entomoneis</taxon>
    </lineage>
</organism>
<keyword evidence="1 2" id="KW-0238">DNA-binding</keyword>
<dbReference type="AlphaFoldDB" id="A0A7S2YLT5"/>
<accession>A0A7S2YLT5</accession>
<dbReference type="Gene3D" id="1.10.30.10">
    <property type="entry name" value="High mobility group box domain"/>
    <property type="match status" value="1"/>
</dbReference>
<feature type="region of interest" description="Disordered" evidence="3">
    <location>
        <begin position="264"/>
        <end position="399"/>
    </location>
</feature>
<dbReference type="GO" id="GO:0005634">
    <property type="term" value="C:nucleus"/>
    <property type="evidence" value="ECO:0007669"/>
    <property type="project" value="UniProtKB-UniRule"/>
</dbReference>
<feature type="compositionally biased region" description="Low complexity" evidence="3">
    <location>
        <begin position="21"/>
        <end position="45"/>
    </location>
</feature>
<feature type="DNA-binding region" description="HMG box" evidence="2">
    <location>
        <begin position="348"/>
        <end position="443"/>
    </location>
</feature>
<dbReference type="PANTHER" id="PTHR48112:SF15">
    <property type="entry name" value="HMG BOX DOMAIN-CONTAINING PROTEIN"/>
    <property type="match status" value="1"/>
</dbReference>
<evidence type="ECO:0000259" key="4">
    <source>
        <dbReference type="PROSITE" id="PS50118"/>
    </source>
</evidence>
<dbReference type="PROSITE" id="PS50118">
    <property type="entry name" value="HMG_BOX_2"/>
    <property type="match status" value="1"/>
</dbReference>
<feature type="compositionally biased region" description="Basic and acidic residues" evidence="3">
    <location>
        <begin position="359"/>
        <end position="386"/>
    </location>
</feature>
<dbReference type="GO" id="GO:0003677">
    <property type="term" value="F:DNA binding"/>
    <property type="evidence" value="ECO:0007669"/>
    <property type="project" value="UniProtKB-UniRule"/>
</dbReference>
<feature type="compositionally biased region" description="Basic residues" evidence="3">
    <location>
        <begin position="444"/>
        <end position="456"/>
    </location>
</feature>
<feature type="domain" description="HMG box" evidence="4">
    <location>
        <begin position="348"/>
        <end position="443"/>
    </location>
</feature>
<feature type="compositionally biased region" description="Basic residues" evidence="3">
    <location>
        <begin position="318"/>
        <end position="328"/>
    </location>
</feature>
<protein>
    <recommendedName>
        <fullName evidence="4">HMG box domain-containing protein</fullName>
    </recommendedName>
</protein>